<dbReference type="EMBL" id="QHKM01000004">
    <property type="protein sequence ID" value="RAK65862.1"/>
    <property type="molecule type" value="Genomic_DNA"/>
</dbReference>
<dbReference type="CDD" id="cd00104">
    <property type="entry name" value="KAZAL_FS"/>
    <property type="match status" value="1"/>
</dbReference>
<evidence type="ECO:0000259" key="2">
    <source>
        <dbReference type="PROSITE" id="PS51465"/>
    </source>
</evidence>
<evidence type="ECO:0000256" key="1">
    <source>
        <dbReference type="SAM" id="SignalP"/>
    </source>
</evidence>
<name>A0A328BEU0_9BACT</name>
<dbReference type="PROSITE" id="PS51257">
    <property type="entry name" value="PROKAR_LIPOPROTEIN"/>
    <property type="match status" value="1"/>
</dbReference>
<dbReference type="Pfam" id="PF00050">
    <property type="entry name" value="Kazal_1"/>
    <property type="match status" value="1"/>
</dbReference>
<sequence length="84" mass="8783">MPTRLLLAAPLLALLLTGACQRTAAPTETAADCIDPSKIRKDAMCTMEYNPVCGCDNKTYSNPCQATNAGVTSFTQGACPGTQN</sequence>
<reference evidence="4" key="1">
    <citation type="submission" date="2018-05" db="EMBL/GenBank/DDBJ databases">
        <authorList>
            <person name="Nie L."/>
        </authorList>
    </citation>
    <scope>NUCLEOTIDE SEQUENCE [LARGE SCALE GENOMIC DNA]</scope>
    <source>
        <strain evidence="4">NL</strain>
    </source>
</reference>
<organism evidence="3 4">
    <name type="scientific">Hymenobacter edaphi</name>
    <dbReference type="NCBI Taxonomy" id="2211146"/>
    <lineage>
        <taxon>Bacteria</taxon>
        <taxon>Pseudomonadati</taxon>
        <taxon>Bacteroidota</taxon>
        <taxon>Cytophagia</taxon>
        <taxon>Cytophagales</taxon>
        <taxon>Hymenobacteraceae</taxon>
        <taxon>Hymenobacter</taxon>
    </lineage>
</organism>
<dbReference type="Proteomes" id="UP000248553">
    <property type="component" value="Unassembled WGS sequence"/>
</dbReference>
<dbReference type="InterPro" id="IPR036058">
    <property type="entry name" value="Kazal_dom_sf"/>
</dbReference>
<comment type="caution">
    <text evidence="3">The sequence shown here is derived from an EMBL/GenBank/DDBJ whole genome shotgun (WGS) entry which is preliminary data.</text>
</comment>
<dbReference type="AlphaFoldDB" id="A0A328BEU0"/>
<dbReference type="RefSeq" id="WP_111478772.1">
    <property type="nucleotide sequence ID" value="NZ_QHKM01000004.1"/>
</dbReference>
<keyword evidence="1" id="KW-0732">Signal</keyword>
<feature type="signal peptide" evidence="1">
    <location>
        <begin position="1"/>
        <end position="24"/>
    </location>
</feature>
<keyword evidence="4" id="KW-1185">Reference proteome</keyword>
<proteinExistence type="predicted"/>
<accession>A0A328BEU0</accession>
<dbReference type="OrthoDB" id="9800302at2"/>
<dbReference type="SUPFAM" id="SSF100895">
    <property type="entry name" value="Kazal-type serine protease inhibitors"/>
    <property type="match status" value="1"/>
</dbReference>
<dbReference type="PROSITE" id="PS51465">
    <property type="entry name" value="KAZAL_2"/>
    <property type="match status" value="1"/>
</dbReference>
<dbReference type="SMART" id="SM00280">
    <property type="entry name" value="KAZAL"/>
    <property type="match status" value="1"/>
</dbReference>
<protein>
    <submittedName>
        <fullName evidence="3">Kazal domain protein</fullName>
    </submittedName>
</protein>
<gene>
    <name evidence="3" type="ORF">DLM85_14180</name>
</gene>
<evidence type="ECO:0000313" key="4">
    <source>
        <dbReference type="Proteomes" id="UP000248553"/>
    </source>
</evidence>
<dbReference type="Gene3D" id="3.30.60.30">
    <property type="match status" value="1"/>
</dbReference>
<dbReference type="InterPro" id="IPR002350">
    <property type="entry name" value="Kazal_dom"/>
</dbReference>
<feature type="chain" id="PRO_5016294676" evidence="1">
    <location>
        <begin position="25"/>
        <end position="84"/>
    </location>
</feature>
<evidence type="ECO:0000313" key="3">
    <source>
        <dbReference type="EMBL" id="RAK65862.1"/>
    </source>
</evidence>
<feature type="domain" description="Kazal-like" evidence="2">
    <location>
        <begin position="27"/>
        <end position="81"/>
    </location>
</feature>